<dbReference type="EMBL" id="CM042048">
    <property type="protein sequence ID" value="KAI3757646.1"/>
    <property type="molecule type" value="Genomic_DNA"/>
</dbReference>
<organism evidence="1 2">
    <name type="scientific">Arctium lappa</name>
    <name type="common">Greater burdock</name>
    <name type="synonym">Lappa major</name>
    <dbReference type="NCBI Taxonomy" id="4217"/>
    <lineage>
        <taxon>Eukaryota</taxon>
        <taxon>Viridiplantae</taxon>
        <taxon>Streptophyta</taxon>
        <taxon>Embryophyta</taxon>
        <taxon>Tracheophyta</taxon>
        <taxon>Spermatophyta</taxon>
        <taxon>Magnoliopsida</taxon>
        <taxon>eudicotyledons</taxon>
        <taxon>Gunneridae</taxon>
        <taxon>Pentapetalae</taxon>
        <taxon>asterids</taxon>
        <taxon>campanulids</taxon>
        <taxon>Asterales</taxon>
        <taxon>Asteraceae</taxon>
        <taxon>Carduoideae</taxon>
        <taxon>Cardueae</taxon>
        <taxon>Arctiinae</taxon>
        <taxon>Arctium</taxon>
    </lineage>
</organism>
<sequence length="258" mass="27851">MSACITTRSPTSYQLRLAAVNCRKYSSPSVFLLMRGHKPDRQIRCFSVSRDNVTHQRTGSKFSLNAFSGWSGDDNGSEVLNESPPKKGWSGGIVGAAVAGVVLVAGLAFATLSISKRASGPKQNMETLTTHQEESLTSADQNDNVEDEGAERETAVVDDSRLEDKTGTPKSDVHDDSVDASSIENLGDSLVAEKLESSDKLKEDPADYNIIDSLVTDVNSANPDTDYQEVDAAINGSDKSTLPSPLISLLDNQRYRTY</sequence>
<keyword evidence="2" id="KW-1185">Reference proteome</keyword>
<accession>A0ACB9EGS6</accession>
<reference evidence="1 2" key="2">
    <citation type="journal article" date="2022" name="Mol. Ecol. Resour.">
        <title>The genomes of chicory, endive, great burdock and yacon provide insights into Asteraceae paleo-polyploidization history and plant inulin production.</title>
        <authorList>
            <person name="Fan W."/>
            <person name="Wang S."/>
            <person name="Wang H."/>
            <person name="Wang A."/>
            <person name="Jiang F."/>
            <person name="Liu H."/>
            <person name="Zhao H."/>
            <person name="Xu D."/>
            <person name="Zhang Y."/>
        </authorList>
    </citation>
    <scope>NUCLEOTIDE SEQUENCE [LARGE SCALE GENOMIC DNA]</scope>
    <source>
        <strain evidence="2">cv. Niubang</strain>
    </source>
</reference>
<gene>
    <name evidence="1" type="ORF">L6452_05189</name>
</gene>
<comment type="caution">
    <text evidence="1">The sequence shown here is derived from an EMBL/GenBank/DDBJ whole genome shotgun (WGS) entry which is preliminary data.</text>
</comment>
<proteinExistence type="predicted"/>
<dbReference type="Proteomes" id="UP001055879">
    <property type="component" value="Linkage Group LG02"/>
</dbReference>
<evidence type="ECO:0000313" key="1">
    <source>
        <dbReference type="EMBL" id="KAI3757646.1"/>
    </source>
</evidence>
<protein>
    <submittedName>
        <fullName evidence="1">Uncharacterized protein</fullName>
    </submittedName>
</protein>
<evidence type="ECO:0000313" key="2">
    <source>
        <dbReference type="Proteomes" id="UP001055879"/>
    </source>
</evidence>
<name>A0ACB9EGS6_ARCLA</name>
<reference evidence="2" key="1">
    <citation type="journal article" date="2022" name="Mol. Ecol. Resour.">
        <title>The genomes of chicory, endive, great burdock and yacon provide insights into Asteraceae palaeo-polyploidization history and plant inulin production.</title>
        <authorList>
            <person name="Fan W."/>
            <person name="Wang S."/>
            <person name="Wang H."/>
            <person name="Wang A."/>
            <person name="Jiang F."/>
            <person name="Liu H."/>
            <person name="Zhao H."/>
            <person name="Xu D."/>
            <person name="Zhang Y."/>
        </authorList>
    </citation>
    <scope>NUCLEOTIDE SEQUENCE [LARGE SCALE GENOMIC DNA]</scope>
    <source>
        <strain evidence="2">cv. Niubang</strain>
    </source>
</reference>